<evidence type="ECO:0000256" key="4">
    <source>
        <dbReference type="ARBA" id="ARBA00022679"/>
    </source>
</evidence>
<comment type="caution">
    <text evidence="7">The sequence shown here is derived from an EMBL/GenBank/DDBJ whole genome shotgun (WGS) entry which is preliminary data.</text>
</comment>
<gene>
    <name evidence="7" type="ORF">SDC9_79506</name>
</gene>
<dbReference type="Gene3D" id="3.90.1150.10">
    <property type="entry name" value="Aspartate Aminotransferase, domain 1"/>
    <property type="match status" value="1"/>
</dbReference>
<dbReference type="GO" id="GO:0004069">
    <property type="term" value="F:L-aspartate:2-oxoglutarate aminotransferase activity"/>
    <property type="evidence" value="ECO:0007669"/>
    <property type="project" value="UniProtKB-EC"/>
</dbReference>
<dbReference type="InterPro" id="IPR004839">
    <property type="entry name" value="Aminotransferase_I/II_large"/>
</dbReference>
<evidence type="ECO:0000259" key="6">
    <source>
        <dbReference type="Pfam" id="PF00155"/>
    </source>
</evidence>
<dbReference type="InterPro" id="IPR050596">
    <property type="entry name" value="AspAT/PAT-like"/>
</dbReference>
<dbReference type="EC" id="2.6.1.1" evidence="7"/>
<dbReference type="SUPFAM" id="SSF53383">
    <property type="entry name" value="PLP-dependent transferases"/>
    <property type="match status" value="1"/>
</dbReference>
<keyword evidence="5" id="KW-0663">Pyridoxal phosphate</keyword>
<dbReference type="PROSITE" id="PS00105">
    <property type="entry name" value="AA_TRANSFER_CLASS_1"/>
    <property type="match status" value="1"/>
</dbReference>
<dbReference type="Gene3D" id="3.40.640.10">
    <property type="entry name" value="Type I PLP-dependent aspartate aminotransferase-like (Major domain)"/>
    <property type="match status" value="1"/>
</dbReference>
<protein>
    <submittedName>
        <fullName evidence="7">Aspartate aminotransferase</fullName>
        <ecNumber evidence="7">2.6.1.1</ecNumber>
    </submittedName>
</protein>
<dbReference type="InterPro" id="IPR015422">
    <property type="entry name" value="PyrdxlP-dep_Trfase_small"/>
</dbReference>
<feature type="domain" description="Aminotransferase class I/classII large" evidence="6">
    <location>
        <begin position="1"/>
        <end position="186"/>
    </location>
</feature>
<comment type="similarity">
    <text evidence="2">Belongs to the class-I pyridoxal-phosphate-dependent aminotransferase family.</text>
</comment>
<dbReference type="InterPro" id="IPR015421">
    <property type="entry name" value="PyrdxlP-dep_Trfase_major"/>
</dbReference>
<dbReference type="CDD" id="cd00609">
    <property type="entry name" value="AAT_like"/>
    <property type="match status" value="1"/>
</dbReference>
<evidence type="ECO:0000256" key="5">
    <source>
        <dbReference type="ARBA" id="ARBA00022898"/>
    </source>
</evidence>
<dbReference type="GO" id="GO:0006520">
    <property type="term" value="P:amino acid metabolic process"/>
    <property type="evidence" value="ECO:0007669"/>
    <property type="project" value="InterPro"/>
</dbReference>
<evidence type="ECO:0000256" key="2">
    <source>
        <dbReference type="ARBA" id="ARBA00007441"/>
    </source>
</evidence>
<dbReference type="AlphaFoldDB" id="A0A644YXA5"/>
<dbReference type="PANTHER" id="PTHR46383">
    <property type="entry name" value="ASPARTATE AMINOTRANSFERASE"/>
    <property type="match status" value="1"/>
</dbReference>
<dbReference type="Pfam" id="PF00155">
    <property type="entry name" value="Aminotran_1_2"/>
    <property type="match status" value="1"/>
</dbReference>
<evidence type="ECO:0000256" key="1">
    <source>
        <dbReference type="ARBA" id="ARBA00001933"/>
    </source>
</evidence>
<accession>A0A644YXA5</accession>
<name>A0A644YXA5_9ZZZZ</name>
<reference evidence="7" key="1">
    <citation type="submission" date="2019-08" db="EMBL/GenBank/DDBJ databases">
        <authorList>
            <person name="Kucharzyk K."/>
            <person name="Murdoch R.W."/>
            <person name="Higgins S."/>
            <person name="Loffler F."/>
        </authorList>
    </citation>
    <scope>NUCLEOTIDE SEQUENCE</scope>
</reference>
<organism evidence="7">
    <name type="scientific">bioreactor metagenome</name>
    <dbReference type="NCBI Taxonomy" id="1076179"/>
    <lineage>
        <taxon>unclassified sequences</taxon>
        <taxon>metagenomes</taxon>
        <taxon>ecological metagenomes</taxon>
    </lineage>
</organism>
<dbReference type="GO" id="GO:0030170">
    <property type="term" value="F:pyridoxal phosphate binding"/>
    <property type="evidence" value="ECO:0007669"/>
    <property type="project" value="InterPro"/>
</dbReference>
<proteinExistence type="inferred from homology"/>
<sequence>MYEHLLYDGRKHVSIAALGDEEKRITVTVNSASKTYAMTGWRIGYAGGPEDVISGMITLQGHVSGNVCSVAQRALLQALRGPQNAVAAMRDSYARRRDLMVEKINSIPGLRCRKPDGAFYAFADVTGLFGKRWREGFLENDLDTAAFFLKEAHVAVVPGTAFRRNGYVRFVFANSEEDIVRGLDRIGSAVASGLKD</sequence>
<evidence type="ECO:0000313" key="7">
    <source>
        <dbReference type="EMBL" id="MPM32939.1"/>
    </source>
</evidence>
<dbReference type="InterPro" id="IPR004838">
    <property type="entry name" value="NHTrfase_class1_PyrdxlP-BS"/>
</dbReference>
<dbReference type="EMBL" id="VSSQ01006508">
    <property type="protein sequence ID" value="MPM32939.1"/>
    <property type="molecule type" value="Genomic_DNA"/>
</dbReference>
<dbReference type="PANTHER" id="PTHR46383:SF1">
    <property type="entry name" value="ASPARTATE AMINOTRANSFERASE"/>
    <property type="match status" value="1"/>
</dbReference>
<keyword evidence="4 7" id="KW-0808">Transferase</keyword>
<keyword evidence="3 7" id="KW-0032">Aminotransferase</keyword>
<dbReference type="InterPro" id="IPR015424">
    <property type="entry name" value="PyrdxlP-dep_Trfase"/>
</dbReference>
<evidence type="ECO:0000256" key="3">
    <source>
        <dbReference type="ARBA" id="ARBA00022576"/>
    </source>
</evidence>
<comment type="cofactor">
    <cofactor evidence="1">
        <name>pyridoxal 5'-phosphate</name>
        <dbReference type="ChEBI" id="CHEBI:597326"/>
    </cofactor>
</comment>